<evidence type="ECO:0000313" key="3">
    <source>
        <dbReference type="Proteomes" id="UP000318582"/>
    </source>
</evidence>
<dbReference type="InterPro" id="IPR036045">
    <property type="entry name" value="Sec1-like_sf"/>
</dbReference>
<dbReference type="STRING" id="109895.A0A507E3I2"/>
<dbReference type="Proteomes" id="UP000318582">
    <property type="component" value="Unassembled WGS sequence"/>
</dbReference>
<evidence type="ECO:0000313" key="2">
    <source>
        <dbReference type="EMBL" id="TPX57650.1"/>
    </source>
</evidence>
<name>A0A507E3I2_9FUNG</name>
<keyword evidence="3" id="KW-1185">Reference proteome</keyword>
<dbReference type="InterPro" id="IPR027482">
    <property type="entry name" value="Sec1-like_dom2"/>
</dbReference>
<dbReference type="InterPro" id="IPR043155">
    <property type="entry name" value="VPS33_dom3b"/>
</dbReference>
<dbReference type="SUPFAM" id="SSF56815">
    <property type="entry name" value="Sec1/munc18-like (SM) proteins"/>
    <property type="match status" value="1"/>
</dbReference>
<reference evidence="2 3" key="1">
    <citation type="journal article" date="2019" name="Sci. Rep.">
        <title>Comparative genomics of chytrid fungi reveal insights into the obligate biotrophic and pathogenic lifestyle of Synchytrium endobioticum.</title>
        <authorList>
            <person name="van de Vossenberg B.T.L.H."/>
            <person name="Warris S."/>
            <person name="Nguyen H.D.T."/>
            <person name="van Gent-Pelzer M.P.E."/>
            <person name="Joly D.L."/>
            <person name="van de Geest H.C."/>
            <person name="Bonants P.J.M."/>
            <person name="Smith D.S."/>
            <person name="Levesque C.A."/>
            <person name="van der Lee T.A.J."/>
        </authorList>
    </citation>
    <scope>NUCLEOTIDE SEQUENCE [LARGE SCALE GENOMIC DNA]</scope>
    <source>
        <strain evidence="2 3">CBS 809.83</strain>
    </source>
</reference>
<proteinExistence type="inferred from homology"/>
<organism evidence="2 3">
    <name type="scientific">Powellomyces hirtus</name>
    <dbReference type="NCBI Taxonomy" id="109895"/>
    <lineage>
        <taxon>Eukaryota</taxon>
        <taxon>Fungi</taxon>
        <taxon>Fungi incertae sedis</taxon>
        <taxon>Chytridiomycota</taxon>
        <taxon>Chytridiomycota incertae sedis</taxon>
        <taxon>Chytridiomycetes</taxon>
        <taxon>Spizellomycetales</taxon>
        <taxon>Powellomycetaceae</taxon>
        <taxon>Powellomyces</taxon>
    </lineage>
</organism>
<dbReference type="InterPro" id="IPR043127">
    <property type="entry name" value="Sec-1-like_dom3a"/>
</dbReference>
<gene>
    <name evidence="2" type="ORF">PhCBS80983_g03679</name>
</gene>
<dbReference type="PANTHER" id="PTHR11679">
    <property type="entry name" value="VESICLE PROTEIN SORTING-ASSOCIATED"/>
    <property type="match status" value="1"/>
</dbReference>
<comment type="similarity">
    <text evidence="1">Belongs to the STXBP/unc-18/SEC1 family.</text>
</comment>
<dbReference type="Gene3D" id="1.25.40.850">
    <property type="match status" value="1"/>
</dbReference>
<dbReference type="InterPro" id="IPR001619">
    <property type="entry name" value="Sec1-like"/>
</dbReference>
<evidence type="ECO:0000256" key="1">
    <source>
        <dbReference type="ARBA" id="ARBA00009884"/>
    </source>
</evidence>
<dbReference type="Pfam" id="PF00995">
    <property type="entry name" value="Sec1"/>
    <property type="match status" value="1"/>
</dbReference>
<sequence>MSHHRIRRGPPETAHAIGFLVPLQDMQKEGFSTAPIKAHARKELIDLLDSVRGKKGVVLDPGLSGPLSLIAEFSLLKEHGVEKIYHLSAEHFTTECTSLIYICRPKLLYMKWIAAHMHANSQLGQQRTYSLFFVPRRTLICERVLEEEGVYGELTIGEFHLDLIPLEDDLLSLELDNSFRELYLDGDTTGIFSLAKAVMKLQTMFGIIPRIVGKGQHARVSFESLALKVRQLTFFQAFTDLLLRMRRELVANAEDDTITSSIFPNQSEIDSLIVIDRNVDLVTPLCTQLTYEGLIDEVLGIRSTFVEVEAAAVGAPAPASTTAAPSNAIQAPKMKKAPLNGSDPLFTQLRDLNFAVVGGLLSQVARRIHDDYEGRHQAKTVSQIKDFMGKFGNLQSEHQALRLHTGIAEKLTTYTQDREFNQALEVQQNFVAGIANKSHIEYVETLIDKQAPLTQTLRLLSLHSMIEGGMKTKYYDAVRRDIVQTYGHIHMLTLQNLAKVGLFRKQEVSSRHNYPQIRKSMRLIVDDVNEHQPNDISYVYSGYAPLSVRLVQAACQKTLGAGTTPPNPGPAGISSHNIGWKGWEEPLKLIPGPMFEEIQKTRDRTAFAKNSKDKSSVTLVVFLGGCTFTEVSALRFLSQQDEGRREFVIATTNMINGNSMIRSLMEKVGGASPSA</sequence>
<comment type="caution">
    <text evidence="2">The sequence shown here is derived from an EMBL/GenBank/DDBJ whole genome shotgun (WGS) entry which is preliminary data.</text>
</comment>
<dbReference type="Gene3D" id="3.90.830.10">
    <property type="entry name" value="Syntaxin Binding Protein 1, Chain A, domain 2"/>
    <property type="match status" value="1"/>
</dbReference>
<dbReference type="EMBL" id="QEAQ01000049">
    <property type="protein sequence ID" value="TPX57650.1"/>
    <property type="molecule type" value="Genomic_DNA"/>
</dbReference>
<accession>A0A507E3I2</accession>
<dbReference type="Gene3D" id="3.40.50.2060">
    <property type="match status" value="1"/>
</dbReference>
<dbReference type="AlphaFoldDB" id="A0A507E3I2"/>
<dbReference type="GO" id="GO:0016192">
    <property type="term" value="P:vesicle-mediated transport"/>
    <property type="evidence" value="ECO:0007669"/>
    <property type="project" value="InterPro"/>
</dbReference>
<protein>
    <submittedName>
        <fullName evidence="2">Uncharacterized protein</fullName>
    </submittedName>
</protein>
<dbReference type="Gene3D" id="3.40.50.1910">
    <property type="match status" value="1"/>
</dbReference>
<dbReference type="InterPro" id="IPR043154">
    <property type="entry name" value="Sec-1-like_dom1"/>
</dbReference>